<evidence type="ECO:0000256" key="1">
    <source>
        <dbReference type="SAM" id="MobiDB-lite"/>
    </source>
</evidence>
<feature type="region of interest" description="Disordered" evidence="1">
    <location>
        <begin position="1"/>
        <end position="93"/>
    </location>
</feature>
<evidence type="ECO:0000313" key="3">
    <source>
        <dbReference type="Proteomes" id="UP000054516"/>
    </source>
</evidence>
<name>A0A1W2TR00_ROSNE</name>
<gene>
    <name evidence="2" type="ORF">SAMD00023353_5500720</name>
</gene>
<dbReference type="Proteomes" id="UP000054516">
    <property type="component" value="Unassembled WGS sequence"/>
</dbReference>
<accession>A0A1W2TR00</accession>
<reference evidence="2" key="1">
    <citation type="submission" date="2016-03" db="EMBL/GenBank/DDBJ databases">
        <title>Draft genome sequence of Rosellinia necatrix.</title>
        <authorList>
            <person name="Kanematsu S."/>
        </authorList>
    </citation>
    <scope>NUCLEOTIDE SEQUENCE [LARGE SCALE GENOMIC DNA]</scope>
    <source>
        <strain evidence="2">W97</strain>
    </source>
</reference>
<evidence type="ECO:0000313" key="2">
    <source>
        <dbReference type="EMBL" id="GAP90887.2"/>
    </source>
</evidence>
<sequence>MSYSPNPRTDPPTARAERTPTDNLLQKPSPEPNHQVRTEADDQYRSRPSKRRSVSNGHLAFGSSDFGSPSLRLGPSADMPFGTSKEPSFSQNGPFDMDIGSFSLSSASDPCEQVCGTTPMMDLLLEAVPDEETSVSTFLLGPTWGEPVTPSDTKATDSREDDLHRLSELNSRIVRDFKGVNSIATADIISTLTRCELGSQACAVGPPVPKSPIGRVLESSQLFLELLQGLKPDQNQYAESECSYSEFQDENDFSHLPRLTPDGQAFADMTTRDSTTHRHDNVTAMLQSSNCLASVDMPMTLIILTCYTLLLQTYETIFSRIHESLFSRERLSRQLVPPVLPGLHIGGFYLNKHQDLQMDILISLSCRMLERIEEELGINVISESQDHTSDYMSKKRGLLEASYASAILEVMFKQKGLGHSQSYRGRRIAMVKETMENIRHMFKQKY</sequence>
<dbReference type="AlphaFoldDB" id="A0A1W2TR00"/>
<dbReference type="EMBL" id="DF977500">
    <property type="protein sequence ID" value="GAP90887.2"/>
    <property type="molecule type" value="Genomic_DNA"/>
</dbReference>
<dbReference type="OrthoDB" id="3434319at2759"/>
<dbReference type="STRING" id="77044.A0A1W2TR00"/>
<protein>
    <submittedName>
        <fullName evidence="2">Putative C6 finger domain-containing protein</fullName>
    </submittedName>
</protein>
<organism evidence="2">
    <name type="scientific">Rosellinia necatrix</name>
    <name type="common">White root-rot fungus</name>
    <dbReference type="NCBI Taxonomy" id="77044"/>
    <lineage>
        <taxon>Eukaryota</taxon>
        <taxon>Fungi</taxon>
        <taxon>Dikarya</taxon>
        <taxon>Ascomycota</taxon>
        <taxon>Pezizomycotina</taxon>
        <taxon>Sordariomycetes</taxon>
        <taxon>Xylariomycetidae</taxon>
        <taxon>Xylariales</taxon>
        <taxon>Xylariaceae</taxon>
        <taxon>Rosellinia</taxon>
    </lineage>
</organism>
<feature type="compositionally biased region" description="Basic and acidic residues" evidence="1">
    <location>
        <begin position="34"/>
        <end position="45"/>
    </location>
</feature>
<dbReference type="OMA" id="LESSHTF"/>
<keyword evidence="3" id="KW-1185">Reference proteome</keyword>
<feature type="region of interest" description="Disordered" evidence="1">
    <location>
        <begin position="140"/>
        <end position="159"/>
    </location>
</feature>
<proteinExistence type="predicted"/>